<dbReference type="EMBL" id="WNYA01080925">
    <property type="protein sequence ID" value="KAG8535038.1"/>
    <property type="molecule type" value="Genomic_DNA"/>
</dbReference>
<dbReference type="InterPro" id="IPR036236">
    <property type="entry name" value="Znf_C2H2_sf"/>
</dbReference>
<sequence length="147" mass="16571">MSTQDVTVKKEKAEEVLQPVLWKQKAKNAAKNKMEDGAEEVPAEICVVIGENRNQQNIGKDSPERQAAAMSRDASWSSGSRPRNIPPRISTSSPGSYECGICRKKYKYYNCFQTHVRAHIGKYQASSCWRSQESHPPLVICTHNYRG</sequence>
<accession>A0AAV6YFY0</accession>
<dbReference type="Proteomes" id="UP000824782">
    <property type="component" value="Unassembled WGS sequence"/>
</dbReference>
<keyword evidence="1" id="KW-0862">Zinc</keyword>
<gene>
    <name evidence="4" type="ORF">GDO81_029604</name>
</gene>
<feature type="domain" description="C2H2-type" evidence="3">
    <location>
        <begin position="97"/>
        <end position="124"/>
    </location>
</feature>
<name>A0AAV6YFY0_ENGPU</name>
<dbReference type="AlphaFoldDB" id="A0AAV6YFY0"/>
<reference evidence="4" key="1">
    <citation type="thesis" date="2020" institute="ProQuest LLC" country="789 East Eisenhower Parkway, Ann Arbor, MI, USA">
        <title>Comparative Genomics and Chromosome Evolution.</title>
        <authorList>
            <person name="Mudd A.B."/>
        </authorList>
    </citation>
    <scope>NUCLEOTIDE SEQUENCE</scope>
    <source>
        <strain evidence="4">237g6f4</strain>
        <tissue evidence="4">Blood</tissue>
    </source>
</reference>
<organism evidence="4 5">
    <name type="scientific">Engystomops pustulosus</name>
    <name type="common">Tungara frog</name>
    <name type="synonym">Physalaemus pustulosus</name>
    <dbReference type="NCBI Taxonomy" id="76066"/>
    <lineage>
        <taxon>Eukaryota</taxon>
        <taxon>Metazoa</taxon>
        <taxon>Chordata</taxon>
        <taxon>Craniata</taxon>
        <taxon>Vertebrata</taxon>
        <taxon>Euteleostomi</taxon>
        <taxon>Amphibia</taxon>
        <taxon>Batrachia</taxon>
        <taxon>Anura</taxon>
        <taxon>Neobatrachia</taxon>
        <taxon>Hyloidea</taxon>
        <taxon>Leptodactylidae</taxon>
        <taxon>Leiuperinae</taxon>
        <taxon>Engystomops</taxon>
    </lineage>
</organism>
<feature type="region of interest" description="Disordered" evidence="2">
    <location>
        <begin position="54"/>
        <end position="95"/>
    </location>
</feature>
<evidence type="ECO:0000313" key="5">
    <source>
        <dbReference type="Proteomes" id="UP000824782"/>
    </source>
</evidence>
<evidence type="ECO:0000256" key="2">
    <source>
        <dbReference type="SAM" id="MobiDB-lite"/>
    </source>
</evidence>
<keyword evidence="1" id="KW-0863">Zinc-finger</keyword>
<protein>
    <recommendedName>
        <fullName evidence="3">C2H2-type domain-containing protein</fullName>
    </recommendedName>
</protein>
<evidence type="ECO:0000259" key="3">
    <source>
        <dbReference type="PROSITE" id="PS50157"/>
    </source>
</evidence>
<dbReference type="PROSITE" id="PS50157">
    <property type="entry name" value="ZINC_FINGER_C2H2_2"/>
    <property type="match status" value="1"/>
</dbReference>
<dbReference type="GO" id="GO:0008270">
    <property type="term" value="F:zinc ion binding"/>
    <property type="evidence" value="ECO:0007669"/>
    <property type="project" value="UniProtKB-KW"/>
</dbReference>
<evidence type="ECO:0000256" key="1">
    <source>
        <dbReference type="PROSITE-ProRule" id="PRU00042"/>
    </source>
</evidence>
<evidence type="ECO:0000313" key="4">
    <source>
        <dbReference type="EMBL" id="KAG8535038.1"/>
    </source>
</evidence>
<keyword evidence="1" id="KW-0479">Metal-binding</keyword>
<keyword evidence="5" id="KW-1185">Reference proteome</keyword>
<dbReference type="PROSITE" id="PS00028">
    <property type="entry name" value="ZINC_FINGER_C2H2_1"/>
    <property type="match status" value="1"/>
</dbReference>
<dbReference type="SUPFAM" id="SSF57667">
    <property type="entry name" value="beta-beta-alpha zinc fingers"/>
    <property type="match status" value="1"/>
</dbReference>
<dbReference type="InterPro" id="IPR013087">
    <property type="entry name" value="Znf_C2H2_type"/>
</dbReference>
<comment type="caution">
    <text evidence="4">The sequence shown here is derived from an EMBL/GenBank/DDBJ whole genome shotgun (WGS) entry which is preliminary data.</text>
</comment>
<proteinExistence type="predicted"/>